<organism evidence="1 2">
    <name type="scientific">Symbiodinium natans</name>
    <dbReference type="NCBI Taxonomy" id="878477"/>
    <lineage>
        <taxon>Eukaryota</taxon>
        <taxon>Sar</taxon>
        <taxon>Alveolata</taxon>
        <taxon>Dinophyceae</taxon>
        <taxon>Suessiales</taxon>
        <taxon>Symbiodiniaceae</taxon>
        <taxon>Symbiodinium</taxon>
    </lineage>
</organism>
<proteinExistence type="predicted"/>
<reference evidence="1" key="1">
    <citation type="submission" date="2021-02" db="EMBL/GenBank/DDBJ databases">
        <authorList>
            <person name="Dougan E. K."/>
            <person name="Rhodes N."/>
            <person name="Thang M."/>
            <person name="Chan C."/>
        </authorList>
    </citation>
    <scope>NUCLEOTIDE SEQUENCE</scope>
</reference>
<dbReference type="AlphaFoldDB" id="A0A812RVR9"/>
<dbReference type="EMBL" id="CAJNDS010002375">
    <property type="protein sequence ID" value="CAE7454454.1"/>
    <property type="molecule type" value="Genomic_DNA"/>
</dbReference>
<gene>
    <name evidence="1" type="ORF">SNAT2548_LOCUS24971</name>
</gene>
<name>A0A812RVR9_9DINO</name>
<evidence type="ECO:0000313" key="2">
    <source>
        <dbReference type="Proteomes" id="UP000604046"/>
    </source>
</evidence>
<dbReference type="OrthoDB" id="10441493at2759"/>
<evidence type="ECO:0000313" key="1">
    <source>
        <dbReference type="EMBL" id="CAE7454454.1"/>
    </source>
</evidence>
<dbReference type="Proteomes" id="UP000604046">
    <property type="component" value="Unassembled WGS sequence"/>
</dbReference>
<comment type="caution">
    <text evidence="1">The sequence shown here is derived from an EMBL/GenBank/DDBJ whole genome shotgun (WGS) entry which is preliminary data.</text>
</comment>
<keyword evidence="2" id="KW-1185">Reference proteome</keyword>
<sequence>MSASQLQPACGDWDSCSHLLAARGGSTSSEHALNHLTRYVHPLALCPHGESCAAHKRLCEGGTSVADICHHSVFLHGRPSRGEWDNCAVLSGSDFDYVEEGRAAAGYKLLCGKHTLSETKELSIAERLDNEGMSLLRRELKIHNLEFEMSLVDTVVPRLRRNPRLREASSAIPWLTSTPCPPSEFDVHFQVGYHKKKLGLLRKLKERPITDAELLACLLCTGTDAQGLIRRALRSPSSTGDAKGWKWTCHALRHAAIKLAEPPPSVLYHGLNNVQPPDPDSLYYPTEYDSDDMDPPVELPPSGSYSNFISGSMSIDMARKFAVGGGGTVANPSSSGCVLHISLGEGAGKLSWRSEGLIVADMRWISKFPDEQEWLIVPTAPNLALYFQQDPVTERTPFGGEIIHLKCEWWRVGDDPSIVDEHWQPYRDPWGPDDNMPCSLL</sequence>
<accession>A0A812RVR9</accession>
<protein>
    <submittedName>
        <fullName evidence="1">Uncharacterized protein</fullName>
    </submittedName>
</protein>